<feature type="domain" description="N-acetyltransferase" evidence="1">
    <location>
        <begin position="8"/>
        <end position="171"/>
    </location>
</feature>
<reference evidence="2" key="1">
    <citation type="submission" date="2023-02" db="EMBL/GenBank/DDBJ databases">
        <title>Actinokineospora globicatena NBRC 15670.</title>
        <authorList>
            <person name="Ichikawa N."/>
            <person name="Sato H."/>
            <person name="Tonouchi N."/>
        </authorList>
    </citation>
    <scope>NUCLEOTIDE SEQUENCE</scope>
    <source>
        <strain evidence="2">NBRC 15670</strain>
    </source>
</reference>
<dbReference type="GO" id="GO:0008999">
    <property type="term" value="F:protein-N-terminal-alanine acetyltransferase activity"/>
    <property type="evidence" value="ECO:0007669"/>
    <property type="project" value="TreeGrafter"/>
</dbReference>
<dbReference type="GO" id="GO:0005737">
    <property type="term" value="C:cytoplasm"/>
    <property type="evidence" value="ECO:0007669"/>
    <property type="project" value="TreeGrafter"/>
</dbReference>
<dbReference type="SUPFAM" id="SSF55729">
    <property type="entry name" value="Acyl-CoA N-acyltransferases (Nat)"/>
    <property type="match status" value="1"/>
</dbReference>
<organism evidence="2 3">
    <name type="scientific">Actinokineospora globicatena</name>
    <dbReference type="NCBI Taxonomy" id="103729"/>
    <lineage>
        <taxon>Bacteria</taxon>
        <taxon>Bacillati</taxon>
        <taxon>Actinomycetota</taxon>
        <taxon>Actinomycetes</taxon>
        <taxon>Pseudonocardiales</taxon>
        <taxon>Pseudonocardiaceae</taxon>
        <taxon>Actinokineospora</taxon>
    </lineage>
</organism>
<sequence>MRLSAERLVLRSFEPGDARAFAAYRSDSGVARYQAWETPLSVERAGEVVAGYAGDDPGAVGWFQYAISLDGVLIGDLGVNLHENRMQAEIGFTIAASSQGRGYGTEAVARVLRHLFVDRGLHRVSAECDPRNEASARLLERVGFQREGLRRANTWLRGEWTDDLLFGLLAADYSAGQPGVR</sequence>
<dbReference type="Pfam" id="PF13302">
    <property type="entry name" value="Acetyltransf_3"/>
    <property type="match status" value="1"/>
</dbReference>
<dbReference type="InterPro" id="IPR016181">
    <property type="entry name" value="Acyl_CoA_acyltransferase"/>
</dbReference>
<dbReference type="InterPro" id="IPR000182">
    <property type="entry name" value="GNAT_dom"/>
</dbReference>
<dbReference type="Gene3D" id="3.40.630.30">
    <property type="match status" value="1"/>
</dbReference>
<dbReference type="GO" id="GO:1990189">
    <property type="term" value="F:protein N-terminal-serine acetyltransferase activity"/>
    <property type="evidence" value="ECO:0007669"/>
    <property type="project" value="TreeGrafter"/>
</dbReference>
<dbReference type="InterPro" id="IPR051908">
    <property type="entry name" value="Ribosomal_N-acetyltransferase"/>
</dbReference>
<keyword evidence="3" id="KW-1185">Reference proteome</keyword>
<dbReference type="RefSeq" id="WP_285608280.1">
    <property type="nucleotide sequence ID" value="NZ_BSSD01000001.1"/>
</dbReference>
<protein>
    <submittedName>
        <fullName evidence="2">N-acetyltransferase</fullName>
    </submittedName>
</protein>
<dbReference type="PANTHER" id="PTHR43441:SF11">
    <property type="entry name" value="RIBOSOMAL-PROTEIN-SERINE ACETYLTRANSFERASE"/>
    <property type="match status" value="1"/>
</dbReference>
<name>A0A9W6QJ01_9PSEU</name>
<dbReference type="PROSITE" id="PS51186">
    <property type="entry name" value="GNAT"/>
    <property type="match status" value="1"/>
</dbReference>
<dbReference type="PANTHER" id="PTHR43441">
    <property type="entry name" value="RIBOSOMAL-PROTEIN-SERINE ACETYLTRANSFERASE"/>
    <property type="match status" value="1"/>
</dbReference>
<comment type="caution">
    <text evidence="2">The sequence shown here is derived from an EMBL/GenBank/DDBJ whole genome shotgun (WGS) entry which is preliminary data.</text>
</comment>
<proteinExistence type="predicted"/>
<accession>A0A9W6QJ01</accession>
<dbReference type="EMBL" id="BSSD01000001">
    <property type="protein sequence ID" value="GLW90357.1"/>
    <property type="molecule type" value="Genomic_DNA"/>
</dbReference>
<dbReference type="Proteomes" id="UP001165042">
    <property type="component" value="Unassembled WGS sequence"/>
</dbReference>
<evidence type="ECO:0000259" key="1">
    <source>
        <dbReference type="PROSITE" id="PS51186"/>
    </source>
</evidence>
<evidence type="ECO:0000313" key="2">
    <source>
        <dbReference type="EMBL" id="GLW90357.1"/>
    </source>
</evidence>
<dbReference type="AlphaFoldDB" id="A0A9W6QJ01"/>
<evidence type="ECO:0000313" key="3">
    <source>
        <dbReference type="Proteomes" id="UP001165042"/>
    </source>
</evidence>
<gene>
    <name evidence="2" type="ORF">Aglo03_11730</name>
</gene>